<evidence type="ECO:0000313" key="1">
    <source>
        <dbReference type="EMBL" id="KAG7441739.1"/>
    </source>
</evidence>
<dbReference type="AlphaFoldDB" id="A0A9P8ANE3"/>
<protein>
    <submittedName>
        <fullName evidence="1">Uncharacterized protein</fullName>
    </submittedName>
</protein>
<name>A0A9P8ANE3_9AGAR</name>
<dbReference type="RefSeq" id="XP_043035239.1">
    <property type="nucleotide sequence ID" value="XM_043177768.1"/>
</dbReference>
<proteinExistence type="predicted"/>
<gene>
    <name evidence="1" type="ORF">BT62DRAFT_1011311</name>
</gene>
<dbReference type="GeneID" id="66100055"/>
<dbReference type="Proteomes" id="UP000812287">
    <property type="component" value="Unassembled WGS sequence"/>
</dbReference>
<accession>A0A9P8ANE3</accession>
<evidence type="ECO:0000313" key="2">
    <source>
        <dbReference type="Proteomes" id="UP000812287"/>
    </source>
</evidence>
<organism evidence="1 2">
    <name type="scientific">Guyanagaster necrorhizus</name>
    <dbReference type="NCBI Taxonomy" id="856835"/>
    <lineage>
        <taxon>Eukaryota</taxon>
        <taxon>Fungi</taxon>
        <taxon>Dikarya</taxon>
        <taxon>Basidiomycota</taxon>
        <taxon>Agaricomycotina</taxon>
        <taxon>Agaricomycetes</taxon>
        <taxon>Agaricomycetidae</taxon>
        <taxon>Agaricales</taxon>
        <taxon>Marasmiineae</taxon>
        <taxon>Physalacriaceae</taxon>
        <taxon>Guyanagaster</taxon>
    </lineage>
</organism>
<dbReference type="EMBL" id="MU250557">
    <property type="protein sequence ID" value="KAG7441739.1"/>
    <property type="molecule type" value="Genomic_DNA"/>
</dbReference>
<comment type="caution">
    <text evidence="1">The sequence shown here is derived from an EMBL/GenBank/DDBJ whole genome shotgun (WGS) entry which is preliminary data.</text>
</comment>
<sequence>MDAMEQQKSVETFNLYCHKAQWLSHWNISMLSVRSINAKVKPQSPDGAIFHIFQSLHAPSLTFLLLTFPEDCFSHFPNIDAFSASLTNLNISNNLLHDNPNFIRLLRLLRAARNIDNLCIRASELPDSILSGFTVMQSNSDLMLAAPKALVCAGHTPGTITTHLWLGKLGEVAKTPRVNMLQNPQEVILDSRWERAG</sequence>
<dbReference type="InterPro" id="IPR001611">
    <property type="entry name" value="Leu-rich_rpt"/>
</dbReference>
<reference evidence="1" key="1">
    <citation type="submission" date="2020-11" db="EMBL/GenBank/DDBJ databases">
        <title>Adaptations for nitrogen fixation in a non-lichenized fungal sporocarp promotes dispersal by wood-feeding termites.</title>
        <authorList>
            <consortium name="DOE Joint Genome Institute"/>
            <person name="Koch R.A."/>
            <person name="Yoon G."/>
            <person name="Arayal U."/>
            <person name="Lail K."/>
            <person name="Amirebrahimi M."/>
            <person name="Labutti K."/>
            <person name="Lipzen A."/>
            <person name="Riley R."/>
            <person name="Barry K."/>
            <person name="Henrissat B."/>
            <person name="Grigoriev I.V."/>
            <person name="Herr J.R."/>
            <person name="Aime M.C."/>
        </authorList>
    </citation>
    <scope>NUCLEOTIDE SEQUENCE</scope>
    <source>
        <strain evidence="1">MCA 3950</strain>
    </source>
</reference>
<dbReference type="PROSITE" id="PS51450">
    <property type="entry name" value="LRR"/>
    <property type="match status" value="1"/>
</dbReference>
<keyword evidence="2" id="KW-1185">Reference proteome</keyword>